<feature type="transmembrane region" description="Helical" evidence="1">
    <location>
        <begin position="180"/>
        <end position="198"/>
    </location>
</feature>
<dbReference type="KEGG" id="oca:OCAR_7460"/>
<keyword evidence="2" id="KW-0732">Signal</keyword>
<dbReference type="HOGENOM" id="CLU_035211_0_1_5"/>
<dbReference type="PATRIC" id="fig|504832.7.peg.704"/>
<sequence>MRIVRKLVVAVLLCWAGVAVAQLAVPQLTARVTDQTGTLSTADIASLDETLAAFEARKGSQIAVLMVPTTQPEDIAQYSIRVVEQWKLGRKGVDDGVLLLIAKDDRRLRIEVGYGLEGALPDATANRIIDEIIVPKFKQGDFAGGVKAGVDRIIKVIDGEPLPEPARRTETQGGWSGEDFPVLLILAVIVGGILRGAVGRLPGALITGVGVAFVAWWIGVTLLMAGFFGVLTFVFTLIGDVVPMSGGGGPRGGSGWGGGFGGGSGGGFSGGGGGFGGGGASGRW</sequence>
<name>B6JJG9_AFIC5</name>
<accession>B6JJG9</accession>
<dbReference type="PANTHER" id="PTHR30373">
    <property type="entry name" value="UPF0603 PROTEIN YGCG"/>
    <property type="match status" value="1"/>
</dbReference>
<dbReference type="eggNOG" id="COG1512">
    <property type="taxonomic scope" value="Bacteria"/>
</dbReference>
<feature type="domain" description="TPM" evidence="3">
    <location>
        <begin position="32"/>
        <end position="155"/>
    </location>
</feature>
<feature type="transmembrane region" description="Helical" evidence="1">
    <location>
        <begin position="205"/>
        <end position="238"/>
    </location>
</feature>
<evidence type="ECO:0000313" key="5">
    <source>
        <dbReference type="Proteomes" id="UP000007730"/>
    </source>
</evidence>
<keyword evidence="5" id="KW-1185">Reference proteome</keyword>
<dbReference type="AlphaFoldDB" id="B6JJG9"/>
<dbReference type="InterPro" id="IPR007621">
    <property type="entry name" value="TPM_dom"/>
</dbReference>
<proteinExistence type="predicted"/>
<evidence type="ECO:0000256" key="2">
    <source>
        <dbReference type="SAM" id="SignalP"/>
    </source>
</evidence>
<evidence type="ECO:0000256" key="1">
    <source>
        <dbReference type="SAM" id="Phobius"/>
    </source>
</evidence>
<dbReference type="Proteomes" id="UP000007730">
    <property type="component" value="Chromosome"/>
</dbReference>
<reference evidence="4 5" key="1">
    <citation type="journal article" date="2011" name="J. Bacteriol.">
        <title>Complete genome sequences of the chemolithoautotrophic Oligotropha carboxidovorans strains OM4 and OM5.</title>
        <authorList>
            <person name="Volland S."/>
            <person name="Rachinger M."/>
            <person name="Strittmatter A."/>
            <person name="Daniel R."/>
            <person name="Gottschalk G."/>
            <person name="Meyer O."/>
        </authorList>
    </citation>
    <scope>NUCLEOTIDE SEQUENCE [LARGE SCALE GENOMIC DNA]</scope>
    <source>
        <strain evidence="5">ATCC 49405 / DSM 1227 / KCTC 32145 / OM5</strain>
    </source>
</reference>
<gene>
    <name evidence="4" type="ordered locus">OCA5_c06730</name>
</gene>
<keyword evidence="1" id="KW-1133">Transmembrane helix</keyword>
<dbReference type="Pfam" id="PF04536">
    <property type="entry name" value="TPM_phosphatase"/>
    <property type="match status" value="1"/>
</dbReference>
<evidence type="ECO:0000313" key="4">
    <source>
        <dbReference type="EMBL" id="AEI05396.1"/>
    </source>
</evidence>
<dbReference type="STRING" id="504832.OCA5_c06730"/>
<evidence type="ECO:0000259" key="3">
    <source>
        <dbReference type="Pfam" id="PF04536"/>
    </source>
</evidence>
<dbReference type="EMBL" id="CP002826">
    <property type="protein sequence ID" value="AEI05396.1"/>
    <property type="molecule type" value="Genomic_DNA"/>
</dbReference>
<dbReference type="OrthoDB" id="9810918at2"/>
<organism evidence="4 5">
    <name type="scientific">Afipia carboxidovorans (strain ATCC 49405 / DSM 1227 / KCTC 32145 / OM5)</name>
    <name type="common">Oligotropha carboxidovorans</name>
    <dbReference type="NCBI Taxonomy" id="504832"/>
    <lineage>
        <taxon>Bacteria</taxon>
        <taxon>Pseudomonadati</taxon>
        <taxon>Pseudomonadota</taxon>
        <taxon>Alphaproteobacteria</taxon>
        <taxon>Hyphomicrobiales</taxon>
        <taxon>Nitrobacteraceae</taxon>
        <taxon>Afipia</taxon>
    </lineage>
</organism>
<dbReference type="Gene3D" id="3.10.310.50">
    <property type="match status" value="1"/>
</dbReference>
<dbReference type="PANTHER" id="PTHR30373:SF2">
    <property type="entry name" value="UPF0603 PROTEIN YGCG"/>
    <property type="match status" value="1"/>
</dbReference>
<keyword evidence="1" id="KW-0812">Transmembrane</keyword>
<keyword evidence="1" id="KW-0472">Membrane</keyword>
<dbReference type="RefSeq" id="WP_012564588.1">
    <property type="nucleotide sequence ID" value="NC_011386.1"/>
</dbReference>
<dbReference type="KEGG" id="ocg:OCA5_c06730"/>
<feature type="chain" id="PRO_5002844744" description="TPM domain-containing protein" evidence="2">
    <location>
        <begin position="22"/>
        <end position="284"/>
    </location>
</feature>
<protein>
    <recommendedName>
        <fullName evidence="3">TPM domain-containing protein</fullName>
    </recommendedName>
</protein>
<feature type="signal peptide" evidence="2">
    <location>
        <begin position="1"/>
        <end position="21"/>
    </location>
</feature>